<dbReference type="Proteomes" id="UP000295195">
    <property type="component" value="Unassembled WGS sequence"/>
</dbReference>
<evidence type="ECO:0000313" key="2">
    <source>
        <dbReference type="EMBL" id="RXF56797.1"/>
    </source>
</evidence>
<accession>A0A135ZGK9</accession>
<dbReference type="Proteomes" id="UP001434419">
    <property type="component" value="Unassembled WGS sequence"/>
</dbReference>
<evidence type="ECO:0000313" key="4">
    <source>
        <dbReference type="Proteomes" id="UP000289808"/>
    </source>
</evidence>
<reference evidence="2 4" key="2">
    <citation type="submission" date="2019-01" db="EMBL/GenBank/DDBJ databases">
        <title>The genome sequence of Lactobacillus crispatus L49.</title>
        <authorList>
            <person name="Zhong J."/>
            <person name="Zhang J."/>
        </authorList>
    </citation>
    <scope>NUCLEOTIDE SEQUENCE [LARGE SCALE GENOMIC DNA]</scope>
    <source>
        <strain evidence="2 4">L49</strain>
    </source>
</reference>
<proteinExistence type="predicted"/>
<reference evidence="1" key="3">
    <citation type="submission" date="2024-06" db="EMBL/GenBank/DDBJ databases">
        <title>Vaginal Lactobacillus fatty acid response mechanisms reveal a metabolite-targeted strategy for bacterial vaginosis treatment.</title>
        <authorList>
            <person name="Zhu M."/>
            <person name="Blainey P.C."/>
            <person name="Bloom S.M."/>
            <person name="Kwon D.S."/>
        </authorList>
    </citation>
    <scope>NUCLEOTIDE SEQUENCE</scope>
    <source>
        <strain evidence="1">194_F1_1</strain>
    </source>
</reference>
<evidence type="ECO:0000313" key="5">
    <source>
        <dbReference type="Proteomes" id="UP000295195"/>
    </source>
</evidence>
<dbReference type="EMBL" id="NKLP01000239">
    <property type="protein sequence ID" value="TDN29143.1"/>
    <property type="molecule type" value="Genomic_DNA"/>
</dbReference>
<name>A0A135ZGK9_9LACO</name>
<sequence>MSQDEKLNINELLTYPEVGKDKAISPNTKFYVLKKQDNGEYEVSGVYVFQLPKKKDFKEESKSFKDIFEHAYYIVSDFEEPDSHSNLLTMQGFLDFIHNYTQSGYKVVFSPNQLSQNQFWGL</sequence>
<gene>
    <name evidence="1" type="ORF">ABVC42_00690</name>
    <name evidence="3" type="ORF">CEE75_11665</name>
    <name evidence="2" type="ORF">ERD32_10130</name>
</gene>
<protein>
    <submittedName>
        <fullName evidence="2">Uncharacterized protein</fullName>
    </submittedName>
</protein>
<dbReference type="RefSeq" id="WP_060462799.1">
    <property type="nucleotide sequence ID" value="NZ_CP083390.1"/>
</dbReference>
<dbReference type="AlphaFoldDB" id="A0A135ZGK9"/>
<keyword evidence="6" id="KW-1185">Reference proteome</keyword>
<dbReference type="EMBL" id="SCLX01000079">
    <property type="protein sequence ID" value="RXF56797.1"/>
    <property type="molecule type" value="Genomic_DNA"/>
</dbReference>
<evidence type="ECO:0000313" key="6">
    <source>
        <dbReference type="Proteomes" id="UP001434419"/>
    </source>
</evidence>
<reference evidence="3 5" key="1">
    <citation type="submission" date="2017-06" db="EMBL/GenBank/DDBJ databases">
        <authorList>
            <person name="Swanenburg J."/>
            <person name="Kort R."/>
        </authorList>
    </citation>
    <scope>NUCLEOTIDE SEQUENCE [LARGE SCALE GENOMIC DNA]</scope>
    <source>
        <strain evidence="3 5">RL05</strain>
    </source>
</reference>
<comment type="caution">
    <text evidence="2">The sequence shown here is derived from an EMBL/GenBank/DDBJ whole genome shotgun (WGS) entry which is preliminary data.</text>
</comment>
<evidence type="ECO:0000313" key="3">
    <source>
        <dbReference type="EMBL" id="TDN29143.1"/>
    </source>
</evidence>
<dbReference type="Proteomes" id="UP000289808">
    <property type="component" value="Unassembled WGS sequence"/>
</dbReference>
<evidence type="ECO:0000313" key="1">
    <source>
        <dbReference type="EMBL" id="MES5148477.1"/>
    </source>
</evidence>
<organism evidence="2 4">
    <name type="scientific">Lactobacillus crispatus</name>
    <dbReference type="NCBI Taxonomy" id="47770"/>
    <lineage>
        <taxon>Bacteria</taxon>
        <taxon>Bacillati</taxon>
        <taxon>Bacillota</taxon>
        <taxon>Bacilli</taxon>
        <taxon>Lactobacillales</taxon>
        <taxon>Lactobacillaceae</taxon>
        <taxon>Lactobacillus</taxon>
    </lineage>
</organism>
<dbReference type="EMBL" id="JBETVU010000007">
    <property type="protein sequence ID" value="MES5148477.1"/>
    <property type="molecule type" value="Genomic_DNA"/>
</dbReference>